<feature type="region of interest" description="Disordered" evidence="9">
    <location>
        <begin position="374"/>
        <end position="416"/>
    </location>
</feature>
<evidence type="ECO:0000256" key="6">
    <source>
        <dbReference type="ARBA" id="ARBA00023140"/>
    </source>
</evidence>
<dbReference type="GO" id="GO:0005778">
    <property type="term" value="C:peroxisomal membrane"/>
    <property type="evidence" value="ECO:0007669"/>
    <property type="project" value="UniProtKB-SubCell"/>
</dbReference>
<evidence type="ECO:0000256" key="3">
    <source>
        <dbReference type="ARBA" id="ARBA00022946"/>
    </source>
</evidence>
<dbReference type="STRING" id="1157616.A0A1Z5SVX9"/>
<comment type="similarity">
    <text evidence="2">Belongs to the ATP12 family.</text>
</comment>
<dbReference type="PANTHER" id="PTHR21013:SF10">
    <property type="entry name" value="ATP SYNTHASE MITOCHONDRIAL F1 COMPLEX ASSEMBLY FACTOR 2"/>
    <property type="match status" value="1"/>
</dbReference>
<dbReference type="InterPro" id="IPR023335">
    <property type="entry name" value="ATP12_ortho_dom_sf"/>
</dbReference>
<dbReference type="InterPro" id="IPR011419">
    <property type="entry name" value="ATP12_ATP_synth-F1-assembly"/>
</dbReference>
<comment type="caution">
    <text evidence="10">The sequence shown here is derived from an EMBL/GenBank/DDBJ whole genome shotgun (WGS) entry which is preliminary data.</text>
</comment>
<evidence type="ECO:0000256" key="8">
    <source>
        <dbReference type="ARBA" id="ARBA00046271"/>
    </source>
</evidence>
<dbReference type="EMBL" id="MUNK01000223">
    <property type="protein sequence ID" value="OTA24928.1"/>
    <property type="molecule type" value="Genomic_DNA"/>
</dbReference>
<keyword evidence="11" id="KW-1185">Reference proteome</keyword>
<feature type="compositionally biased region" description="Pro residues" evidence="9">
    <location>
        <begin position="52"/>
        <end position="64"/>
    </location>
</feature>
<evidence type="ECO:0000256" key="1">
    <source>
        <dbReference type="ARBA" id="ARBA00004173"/>
    </source>
</evidence>
<dbReference type="AlphaFoldDB" id="A0A1Z5SVX9"/>
<sequence>MEMLSSRAVRATSSLSVRRHCSRSTSVAAVAPQLSRPSCLLHTSATRDATPLPHPTVAGPPPKAPHASVSFPQDRLARKRQQAEQFIQSQKAKVNPDKPTSALQKRFWKNVSIQESEDGLQVMLDTRPVRTAGRQILNLPHHRRGLAMSIAMEWDQLVSAQQALKQHYIPLTSMTSRAMDIANEDKDGNSEARDSIVRMAMRYLGTDTLLCWAPERNIHDPYQKEGEKPLRDRQRDVAEPIIAFLKTHIFPGVDIEPILDESSIVPRSQPEMTRNVIRGWITGLPAFELAALERGVLATKSLLVAARLLVEWSQEYRHLHHEKPMGQRFGINEANEAATLEVMHQIENWGEVEDSHDVEREDMRRQLGSVVLLQSPKTDQPSGLHLNNPRSNQHIMSDPTAEPGAPADVSSNIPPAGEKSLAAEAQRRVPNKLVAMAATPDRILLRLNKLLAAPGGLSTFLSTFNYTLYILTYASAKSAPLQAKLYQLFTRSPTTTAVDATTHFAALGGLLSSTRTTLRLFGLFPLYAWLRQLMQGPKPGDDSVLYSTQLTQCLLYITFQFMENVAVLTDAKALPMSWSQRWHLPASSGKAPTANIYLWSYRAWLGGVLCDFVRLFRTAQLERQKRAERSVTTDFATREHDEKADQAWWKEMVVPLSWTPMALHFAIGEGGLPGWNLGAMGACGAFAGLGKIADMWAKTA</sequence>
<dbReference type="Pfam" id="PF07542">
    <property type="entry name" value="ATP12"/>
    <property type="match status" value="1"/>
</dbReference>
<evidence type="ECO:0000256" key="9">
    <source>
        <dbReference type="SAM" id="MobiDB-lite"/>
    </source>
</evidence>
<organism evidence="10 11">
    <name type="scientific">Hortaea werneckii EXF-2000</name>
    <dbReference type="NCBI Taxonomy" id="1157616"/>
    <lineage>
        <taxon>Eukaryota</taxon>
        <taxon>Fungi</taxon>
        <taxon>Dikarya</taxon>
        <taxon>Ascomycota</taxon>
        <taxon>Pezizomycotina</taxon>
        <taxon>Dothideomycetes</taxon>
        <taxon>Dothideomycetidae</taxon>
        <taxon>Mycosphaerellales</taxon>
        <taxon>Teratosphaeriaceae</taxon>
        <taxon>Hortaea</taxon>
    </lineage>
</organism>
<keyword evidence="5" id="KW-0472">Membrane</keyword>
<keyword evidence="6" id="KW-0576">Peroxisome</keyword>
<comment type="subcellular location">
    <subcellularLocation>
        <location evidence="1">Mitochondrion</location>
    </subcellularLocation>
    <subcellularLocation>
        <location evidence="8">Peroxisome membrane</location>
    </subcellularLocation>
</comment>
<dbReference type="Gene3D" id="3.30.2180.10">
    <property type="entry name" value="ATP12-like"/>
    <property type="match status" value="1"/>
</dbReference>
<evidence type="ECO:0000256" key="4">
    <source>
        <dbReference type="ARBA" id="ARBA00023128"/>
    </source>
</evidence>
<protein>
    <submittedName>
        <fullName evidence="10">Uncharacterized protein</fullName>
    </submittedName>
</protein>
<evidence type="ECO:0000313" key="10">
    <source>
        <dbReference type="EMBL" id="OTA24928.1"/>
    </source>
</evidence>
<dbReference type="InterPro" id="IPR008733">
    <property type="entry name" value="PEX11"/>
</dbReference>
<dbReference type="GO" id="GO:0016559">
    <property type="term" value="P:peroxisome fission"/>
    <property type="evidence" value="ECO:0007669"/>
    <property type="project" value="InterPro"/>
</dbReference>
<gene>
    <name evidence="10" type="ORF">BTJ68_12309</name>
</gene>
<evidence type="ECO:0000313" key="11">
    <source>
        <dbReference type="Proteomes" id="UP000194280"/>
    </source>
</evidence>
<dbReference type="InParanoid" id="A0A1Z5SVX9"/>
<accession>A0A1Z5SVX9</accession>
<dbReference type="Pfam" id="PF05648">
    <property type="entry name" value="PEX11"/>
    <property type="match status" value="1"/>
</dbReference>
<keyword evidence="4" id="KW-0496">Mitochondrion</keyword>
<dbReference type="VEuPathDB" id="FungiDB:BTJ68_12309"/>
<evidence type="ECO:0000256" key="7">
    <source>
        <dbReference type="ARBA" id="ARBA00023186"/>
    </source>
</evidence>
<dbReference type="InterPro" id="IPR042272">
    <property type="entry name" value="ATP12_ATP_synth-F1-assembly_N"/>
</dbReference>
<keyword evidence="3" id="KW-0809">Transit peptide</keyword>
<dbReference type="SUPFAM" id="SSF160909">
    <property type="entry name" value="ATP12-like"/>
    <property type="match status" value="1"/>
</dbReference>
<dbReference type="Proteomes" id="UP000194280">
    <property type="component" value="Unassembled WGS sequence"/>
</dbReference>
<dbReference type="Gene3D" id="1.10.3580.10">
    <property type="entry name" value="ATP12 ATPase"/>
    <property type="match status" value="1"/>
</dbReference>
<feature type="region of interest" description="Disordered" evidence="9">
    <location>
        <begin position="45"/>
        <end position="69"/>
    </location>
</feature>
<evidence type="ECO:0000256" key="5">
    <source>
        <dbReference type="ARBA" id="ARBA00023136"/>
    </source>
</evidence>
<dbReference type="GO" id="GO:0005739">
    <property type="term" value="C:mitochondrion"/>
    <property type="evidence" value="ECO:0007669"/>
    <property type="project" value="UniProtKB-SubCell"/>
</dbReference>
<dbReference type="GO" id="GO:0033615">
    <property type="term" value="P:mitochondrial proton-transporting ATP synthase complex assembly"/>
    <property type="evidence" value="ECO:0007669"/>
    <property type="project" value="TreeGrafter"/>
</dbReference>
<dbReference type="OrthoDB" id="5322896at2759"/>
<evidence type="ECO:0000256" key="2">
    <source>
        <dbReference type="ARBA" id="ARBA00008231"/>
    </source>
</evidence>
<dbReference type="PANTHER" id="PTHR21013">
    <property type="entry name" value="ATP SYNTHASE MITOCHONDRIAL F1 COMPLEX ASSEMBLY FACTOR 2/ATP12 PROTEIN, MITOCHONDRIAL PRECURSOR"/>
    <property type="match status" value="1"/>
</dbReference>
<keyword evidence="7" id="KW-0143">Chaperone</keyword>
<proteinExistence type="inferred from homology"/>
<name>A0A1Z5SVX9_HORWE</name>
<reference evidence="10 11" key="1">
    <citation type="submission" date="2017-01" db="EMBL/GenBank/DDBJ databases">
        <title>The recent genome duplication of the halophilic yeast Hortaea werneckii: insights from long-read sequencing.</title>
        <authorList>
            <person name="Sinha S."/>
            <person name="Flibotte S."/>
            <person name="Neira M."/>
            <person name="Lenassi M."/>
            <person name="Gostincar C."/>
            <person name="Stajich J.E."/>
            <person name="Nislow C.E."/>
        </authorList>
    </citation>
    <scope>NUCLEOTIDE SEQUENCE [LARGE SCALE GENOMIC DNA]</scope>
    <source>
        <strain evidence="10 11">EXF-2000</strain>
    </source>
</reference>